<feature type="compositionally biased region" description="Basic and acidic residues" evidence="7">
    <location>
        <begin position="2829"/>
        <end position="2855"/>
    </location>
</feature>
<keyword evidence="5" id="KW-1015">Disulfide bond</keyword>
<feature type="compositionally biased region" description="Low complexity" evidence="7">
    <location>
        <begin position="2795"/>
        <end position="2806"/>
    </location>
</feature>
<evidence type="ECO:0000256" key="6">
    <source>
        <dbReference type="ARBA" id="ARBA00023284"/>
    </source>
</evidence>
<dbReference type="Gene3D" id="3.10.450.70">
    <property type="entry name" value="Disulphide bond isomerase, DsbC/G, N-terminal"/>
    <property type="match status" value="1"/>
</dbReference>
<sequence>MGRTEVRVRTGLQAPAVVECILQFGAPDAAAVGRHQGAAGFGQQRVVEPAAGQAPGESGLVRGRLVGQGRLLPRQFAQQRWRHQVWTAEVADGLPDRLHAESGGRAQAELRPRDQPPLRLLVGKVGGAGAVGPAVGRFGAPDHAVAAEAKVCAQHPDRVIALGHDPAACVGARQHHVRHQVTAVVVRQRAVHAIVVELPFERPLARVLRRGRQVAHARQRRQRHDIGGGRGRPPGQDLAGLELQRCLHRSAAMPLVAVFRRQQGVVVRGQVVGGIEAVGPAPDGRLAADFQLQVLGAVVPVQLAQARALAGVRRAPAQPAVGGEAAQRIRRKAGAAPGAGRRRGRLVVEPARAAPARGAQRQRGVEHVAPAVGRRRLVGMRGAAQRHTRGPQQQQPRRSCGMPHLTSSVLGHRTHRLPRAVVAGGADVGKHHAFIGLVVDVPQVDARGNEIIASYPRQALGVTGLLQHGVVGRRRFDHVAGGACQCLLPHHAVLPFLGPVTDDVAVTEIGADKTVFLVGGRQAPDLAERGQINPHVVVGAAALDHQRRRALDVGRRQEPHQAHIVAPVGLQQRRAARLAHPDRTVLVGQRKSCIAERILGARGCRIFLHDRQRRQFLGIAVGHGEQHGSRTDQQNTGDLPAWPPRRFIENEVGTPVQHQRGDQGQRRQHAHQHRQHDEQRQPLMDVVTEGQRQDPITARHCGGHEQCGLAGRGQRVTHRRLGLAAQADLLAQPVQQVDRVVGADPDRHGGNQRIGNIERYAQRTHHAEYGQDRHRQRREHDHARQQGAERQRGHGKDRDRQLDDVQHLALDHGVGQDDGLNQVAAKADRHIGAERLRHVLLQAGEQLLDVGVAAGFEQQGDFGGAVVVVHVGIEIAGLAGQRIHQQILGDQVAGGRQLVEAGLIAMHRQVHALEVIDDRDRFAHAGLAFRITLGLLDGAQHGRRLHGVGVAPLDGDVQDVGAAQLAIEKTVLLLDRQVFGEIVFTIVIDHDALHACRAQHGQQGDADHQAPAAGGRQDDVGDHAGNPVPDTGAGFAFALAVGGRAQQRPHGRDERHFQQDRADDADAGENAEVANRSDVKGHQRKEADRCHAAGDHHHRTDADQRAHHGFVVGFLRRHALFQAQGPEHLVIAFEQLHRMAGSHRQDQDRGGGIEDIELLAQHAHHAHAPQHRHQCGYQRQNQALLGAERFEMQQADHEHGYREQVQDAVRIAFGQVQVHGAAAECDVEAGVGLGVDDVPHRLHHGAEAVFSFLHFDQDGRRAEISGHRRLQVHRVGQYRLLECTHIDPVQRAIGQQRPRFEAVALALDRLGLRRRQAHDRAMHHGGGGRQLARDAGNLVQHGRLENIAGLGGNADQHQVFGSERLLHDLALQNIRMILRRQCGGIDQHPQARTEGAEGDGDEHGDGNDPQPVTQNPSYVIVHIFLEVVGEGRGACVIAVARAAPCACLPGSQQVGVDFGEQVGDLPEQAVLHEQLGGNLHDTGHRQRQLGGNAGVHADAGTVLLEAIAAVAAHIAFHRIPPDFIGQHHVLRDVGAGEFDAERALRFDRPGEAPFAQRRHRQHALRIRPDACEGRSGRRGVMAREQRVHRFDDERIMIALAVDIALQHGAQHGAGALGNLGFRGNQGAVETMGRQICRADVIDRLLEGAQQFIDRKIAVAARAVALGLAADRREIAGSRGRVRAAPSVLRGYRSRHRGMETRWDGLESAGGSAAIDRDDRAGDVAGGVGQQPEHGLRHFLGLAEPAHGGDADFALGALGMRVETGRVVHAAQNGAGSDHVDADRRLGVGQLRIFDRGRLRQADDGELAGHIGGLAGNGNHAGQRAVVDDGAAAAGGHGAQLVPHAEIRAMQVDVDDLLPLVGRGVRQFGVFGRQPGVVERGVQAAVFGNDGVDQLGHLLFLAPLRPQMMTVAPALARASAMMPIGQPTGAVALDRAKVLRIDAAIDPGVARVVFILETFAIPQAAVDGVVAPFDRFQDQFVVGKQCARHADHVGHPVGNQLFGFFQAADHAGKPDRHAAVLLDLPHAALDQRFHLRRLAAELVKCFSRSHRHLDHVHPCRLEGGDDVDKIFGQRALVVEEVVDPEPHAEDHAGADARPNGLHHFDQQPRALQRRAAVAIGTAVGMGRQETAQKVTIGRLQLDDPGARLDAQLGGLSELPGHRRYVVLIHFLDVVTRVELDQRAAADTAGGQQRLAARILGDALAAVMLQLHPHHHPLRLLGRDKWLQAVAVPGLVHAQPARLQDRVARHGRVTEDQVAAAARSDAFVKLLQRGRHGAVDFGQVDAHRREKNAIGQLDLVDAHRREQVRKAVHARRGTLQRAWRHMDLHYMTSRREMIWVKFLMTSRSRVSSFRLSIVICSPTRKLVLSALEQGNFYQGAAQSRNCHHFVMLIKRRYPRNLVHDLGQFAPGGVADVPVGGAKPLEQRDLVAFVHIFGAQQEAVGHLHSGPDLRMPPRVIPKESGRGRCIPADHRRSLYVPGGSDCRAAARLFRGRALRCSAERRGVFPVCDGETGRAESADGNENAHFDEWAFCLRRDLHSWQWCDCQDHGAGPGPGRLERHPARTAGAGDGHGAAGRCRLGRAGVRAQSHGPPAAGVAQGVGRARCLARDARRCDDRARRRAPSRRPGVRRLRRPRRYAGVDTGRTQPQSGARRRAALCAKRHRRRRWRHRAAARRRLRHRHAGRRRQHSRATGSGRRWRAVVGARPVRYRPRLPQLRPARRGVQFRLRTAAPRRGAPVVHGRAGHRRAAAAGRQPGVAGVVRARRAGRYAARRIGAADRRPAGRVRGRQTGCAHAAAAGAGARLPAAPDPPARDDVAARGAGGRRRPRGPSDGRPWHEPGLWRRRAADRYPERARTAARRGRPARAGALRARAQGRRAPDAGRHRRPGAPVRHRCRAAALPSCHEEVTGEVMRMSKFVLVMLSAMMASCGNAQDSAANSAKAPSEEDIRKLVEPRLGEGVKVDSVKATPYAGLYEIRMGNDILYTDKTGTYIFNGHVFNITTGTDLTRERIDELTKVKFSDLPLDKALKTVKGDGKRVIAVFEDPNCGYCKQFRKTTLTEIDNVTVYTFLYNILREDSFTKSAGVWCAADRNKAWDDWMLNGKAPAAAPESCATPNQEILALGRKIGVSGTPTIIFTDGSRLPGAVDTKTLEAKRPGRRRSIDAHPVGTARQPQSDRHQVWLRRRAVRRLHRAPGRRTGALVRDADFRRRGPEDHHHRGNGLRRHRQGRAGRVGQARRAAMRLLPERTNHERHRALAHQ</sequence>
<feature type="compositionally biased region" description="Basic residues" evidence="7">
    <location>
        <begin position="2651"/>
        <end position="2689"/>
    </location>
</feature>
<feature type="domain" description="Thioredoxin-like fold" evidence="9">
    <location>
        <begin position="3031"/>
        <end position="3153"/>
    </location>
</feature>
<feature type="region of interest" description="Disordered" evidence="7">
    <location>
        <begin position="214"/>
        <end position="237"/>
    </location>
</feature>
<dbReference type="InterPro" id="IPR036249">
    <property type="entry name" value="Thioredoxin-like_sf"/>
</dbReference>
<feature type="compositionally biased region" description="Basic residues" evidence="7">
    <location>
        <begin position="373"/>
        <end position="389"/>
    </location>
</feature>
<feature type="domain" description="Disulphide bond isomerase DsbC/G N-terminal" evidence="8">
    <location>
        <begin position="2940"/>
        <end position="3007"/>
    </location>
</feature>
<dbReference type="InterPro" id="IPR033954">
    <property type="entry name" value="DiS-bond_Isoase_DsbC/G"/>
</dbReference>
<evidence type="ECO:0000259" key="9">
    <source>
        <dbReference type="Pfam" id="PF13098"/>
    </source>
</evidence>
<evidence type="ECO:0000313" key="10">
    <source>
        <dbReference type="EMBL" id="GEU28545.1"/>
    </source>
</evidence>
<feature type="compositionally biased region" description="Basic residues" evidence="7">
    <location>
        <begin position="214"/>
        <end position="223"/>
    </location>
</feature>
<dbReference type="PROSITE" id="PS00194">
    <property type="entry name" value="THIOREDOXIN_1"/>
    <property type="match status" value="1"/>
</dbReference>
<dbReference type="SUPFAM" id="SSF52833">
    <property type="entry name" value="Thioredoxin-like"/>
    <property type="match status" value="1"/>
</dbReference>
<dbReference type="Pfam" id="PF13098">
    <property type="entry name" value="Thioredoxin_2"/>
    <property type="match status" value="1"/>
</dbReference>
<feature type="compositionally biased region" description="Basic residues" evidence="7">
    <location>
        <begin position="2618"/>
        <end position="2636"/>
    </location>
</feature>
<feature type="compositionally biased region" description="Basic residues" evidence="7">
    <location>
        <begin position="3217"/>
        <end position="3229"/>
    </location>
</feature>
<evidence type="ECO:0000259" key="8">
    <source>
        <dbReference type="Pfam" id="PF10411"/>
    </source>
</evidence>
<dbReference type="InterPro" id="IPR009094">
    <property type="entry name" value="DiS-bond_isomerase_DsbC/G_N_sf"/>
</dbReference>
<feature type="region of interest" description="Disordered" evidence="7">
    <location>
        <begin position="743"/>
        <end position="801"/>
    </location>
</feature>
<protein>
    <submittedName>
        <fullName evidence="10">Uncharacterized protein</fullName>
    </submittedName>
</protein>
<evidence type="ECO:0000256" key="3">
    <source>
        <dbReference type="ARBA" id="ARBA00022729"/>
    </source>
</evidence>
<evidence type="ECO:0000256" key="4">
    <source>
        <dbReference type="ARBA" id="ARBA00022764"/>
    </source>
</evidence>
<feature type="region of interest" description="Disordered" evidence="7">
    <location>
        <begin position="2733"/>
        <end position="2756"/>
    </location>
</feature>
<feature type="compositionally biased region" description="Basic and acidic residues" evidence="7">
    <location>
        <begin position="3203"/>
        <end position="3216"/>
    </location>
</feature>
<keyword evidence="6" id="KW-0676">Redox-active center</keyword>
<keyword evidence="3" id="KW-0732">Signal</keyword>
<dbReference type="CDD" id="cd03020">
    <property type="entry name" value="DsbA_DsbC_DsbG"/>
    <property type="match status" value="1"/>
</dbReference>
<dbReference type="EMBL" id="BKCJ010000008">
    <property type="protein sequence ID" value="GEU28545.1"/>
    <property type="molecule type" value="Genomic_DNA"/>
</dbReference>
<evidence type="ECO:0000256" key="5">
    <source>
        <dbReference type="ARBA" id="ARBA00023157"/>
    </source>
</evidence>
<feature type="compositionally biased region" description="Low complexity" evidence="7">
    <location>
        <begin position="350"/>
        <end position="362"/>
    </location>
</feature>
<dbReference type="Pfam" id="PF10411">
    <property type="entry name" value="DsbC_N"/>
    <property type="match status" value="1"/>
</dbReference>
<comment type="subcellular location">
    <subcellularLocation>
        <location evidence="1">Periplasm</location>
    </subcellularLocation>
</comment>
<reference evidence="10" key="1">
    <citation type="journal article" date="2019" name="Sci. Rep.">
        <title>Draft genome of Tanacetum cinerariifolium, the natural source of mosquito coil.</title>
        <authorList>
            <person name="Yamashiro T."/>
            <person name="Shiraishi A."/>
            <person name="Satake H."/>
            <person name="Nakayama K."/>
        </authorList>
    </citation>
    <scope>NUCLEOTIDE SEQUENCE</scope>
</reference>
<organism evidence="10">
    <name type="scientific">Tanacetum cinerariifolium</name>
    <name type="common">Dalmatian daisy</name>
    <name type="synonym">Chrysanthemum cinerariifolium</name>
    <dbReference type="NCBI Taxonomy" id="118510"/>
    <lineage>
        <taxon>Eukaryota</taxon>
        <taxon>Viridiplantae</taxon>
        <taxon>Streptophyta</taxon>
        <taxon>Embryophyta</taxon>
        <taxon>Tracheophyta</taxon>
        <taxon>Spermatophyta</taxon>
        <taxon>Magnoliopsida</taxon>
        <taxon>eudicotyledons</taxon>
        <taxon>Gunneridae</taxon>
        <taxon>Pentapetalae</taxon>
        <taxon>asterids</taxon>
        <taxon>campanulids</taxon>
        <taxon>Asterales</taxon>
        <taxon>Asteraceae</taxon>
        <taxon>Asteroideae</taxon>
        <taxon>Anthemideae</taxon>
        <taxon>Anthemidinae</taxon>
        <taxon>Tanacetum</taxon>
    </lineage>
</organism>
<evidence type="ECO:0000256" key="1">
    <source>
        <dbReference type="ARBA" id="ARBA00004418"/>
    </source>
</evidence>
<name>A0A699GK99_TANCI</name>
<feature type="region of interest" description="Disordered" evidence="7">
    <location>
        <begin position="651"/>
        <end position="680"/>
    </location>
</feature>
<dbReference type="InterPro" id="IPR012336">
    <property type="entry name" value="Thioredoxin-like_fold"/>
</dbReference>
<feature type="compositionally biased region" description="Basic residues" evidence="7">
    <location>
        <begin position="2883"/>
        <end position="2892"/>
    </location>
</feature>
<feature type="region of interest" description="Disordered" evidence="7">
    <location>
        <begin position="3153"/>
        <end position="3178"/>
    </location>
</feature>
<comment type="caution">
    <text evidence="10">The sequence shown here is derived from an EMBL/GenBank/DDBJ whole genome shotgun (WGS) entry which is preliminary data.</text>
</comment>
<evidence type="ECO:0000256" key="2">
    <source>
        <dbReference type="ARBA" id="ARBA00009813"/>
    </source>
</evidence>
<feature type="compositionally biased region" description="Basic and acidic residues" evidence="7">
    <location>
        <begin position="1050"/>
        <end position="1064"/>
    </location>
</feature>
<proteinExistence type="inferred from homology"/>
<feature type="compositionally biased region" description="Basic and acidic residues" evidence="7">
    <location>
        <begin position="3153"/>
        <end position="3163"/>
    </location>
</feature>
<feature type="region of interest" description="Disordered" evidence="7">
    <location>
        <begin position="3195"/>
        <end position="3237"/>
    </location>
</feature>
<dbReference type="SUPFAM" id="SSF54423">
    <property type="entry name" value="DsbC/DsbG N-terminal domain-like"/>
    <property type="match status" value="1"/>
</dbReference>
<feature type="compositionally biased region" description="Basic and acidic residues" evidence="7">
    <location>
        <begin position="765"/>
        <end position="801"/>
    </location>
</feature>
<dbReference type="InterPro" id="IPR051470">
    <property type="entry name" value="Thiol:disulfide_interchange"/>
</dbReference>
<keyword evidence="4" id="KW-0574">Periplasm</keyword>
<dbReference type="InterPro" id="IPR018950">
    <property type="entry name" value="DiS-bond_isomerase_DsbC/G_N"/>
</dbReference>
<dbReference type="InterPro" id="IPR017937">
    <property type="entry name" value="Thioredoxin_CS"/>
</dbReference>
<evidence type="ECO:0000256" key="7">
    <source>
        <dbReference type="SAM" id="MobiDB-lite"/>
    </source>
</evidence>
<feature type="region of interest" description="Disordered" evidence="7">
    <location>
        <begin position="1043"/>
        <end position="1104"/>
    </location>
</feature>
<feature type="region of interest" description="Disordered" evidence="7">
    <location>
        <begin position="2778"/>
        <end position="2892"/>
    </location>
</feature>
<feature type="compositionally biased region" description="Basic and acidic residues" evidence="7">
    <location>
        <begin position="1389"/>
        <end position="1406"/>
    </location>
</feature>
<accession>A0A699GK99</accession>
<comment type="similarity">
    <text evidence="2">Belongs to the thioredoxin family. DsbC subfamily.</text>
</comment>
<feature type="region of interest" description="Disordered" evidence="7">
    <location>
        <begin position="323"/>
        <end position="404"/>
    </location>
</feature>
<feature type="compositionally biased region" description="Basic and acidic residues" evidence="7">
    <location>
        <begin position="1075"/>
        <end position="1104"/>
    </location>
</feature>
<feature type="region of interest" description="Disordered" evidence="7">
    <location>
        <begin position="2616"/>
        <end position="2698"/>
    </location>
</feature>
<feature type="region of interest" description="Disordered" evidence="7">
    <location>
        <begin position="1385"/>
        <end position="1413"/>
    </location>
</feature>
<dbReference type="PANTHER" id="PTHR35272:SF3">
    <property type="entry name" value="THIOL:DISULFIDE INTERCHANGE PROTEIN DSBC"/>
    <property type="match status" value="1"/>
</dbReference>
<dbReference type="PANTHER" id="PTHR35272">
    <property type="entry name" value="THIOL:DISULFIDE INTERCHANGE PROTEIN DSBC-RELATED"/>
    <property type="match status" value="1"/>
</dbReference>
<feature type="region of interest" description="Disordered" evidence="7">
    <location>
        <begin position="999"/>
        <end position="1029"/>
    </location>
</feature>
<gene>
    <name evidence="10" type="ORF">Tci_000523</name>
</gene>
<dbReference type="Gene3D" id="3.40.30.10">
    <property type="entry name" value="Glutaredoxin"/>
    <property type="match status" value="1"/>
</dbReference>